<organism evidence="2 3">
    <name type="scientific">Nocardia vulneris</name>
    <dbReference type="NCBI Taxonomy" id="1141657"/>
    <lineage>
        <taxon>Bacteria</taxon>
        <taxon>Bacillati</taxon>
        <taxon>Actinomycetota</taxon>
        <taxon>Actinomycetes</taxon>
        <taxon>Mycobacteriales</taxon>
        <taxon>Nocardiaceae</taxon>
        <taxon>Nocardia</taxon>
    </lineage>
</organism>
<dbReference type="Proteomes" id="UP000031364">
    <property type="component" value="Unassembled WGS sequence"/>
</dbReference>
<comment type="caution">
    <text evidence="2">The sequence shown here is derived from an EMBL/GenBank/DDBJ whole genome shotgun (WGS) entry which is preliminary data.</text>
</comment>
<protein>
    <submittedName>
        <fullName evidence="2">Uncharacterized protein</fullName>
    </submittedName>
</protein>
<reference evidence="2 3" key="1">
    <citation type="journal article" date="2014" name="Int. J. Syst. Evol. Microbiol.">
        <title>Nocardia vulneris sp. nov., isolated from wounds of human patients in North America.</title>
        <authorList>
            <person name="Lasker B.A."/>
            <person name="Bell M."/>
            <person name="Klenk H.P."/>
            <person name="Sproer C."/>
            <person name="Schumann C."/>
            <person name="Schumann P."/>
            <person name="Brown J.M."/>
        </authorList>
    </citation>
    <scope>NUCLEOTIDE SEQUENCE [LARGE SCALE GENOMIC DNA]</scope>
    <source>
        <strain evidence="2 3">W9851</strain>
    </source>
</reference>
<evidence type="ECO:0000256" key="1">
    <source>
        <dbReference type="SAM" id="MobiDB-lite"/>
    </source>
</evidence>
<name>A0ABR4ZM54_9NOCA</name>
<evidence type="ECO:0000313" key="2">
    <source>
        <dbReference type="EMBL" id="KIA66269.1"/>
    </source>
</evidence>
<sequence length="96" mass="10346">MLLRGAQQTSLGLSKPISTGRASYALNSSAAERSPRAARRRARVAAERHADGVRNHAGGVRNHAGGVRNIARQLLNETRQPFSAGPEYESDGRARQ</sequence>
<gene>
    <name evidence="2" type="ORF">FG87_03705</name>
</gene>
<feature type="compositionally biased region" description="Basic and acidic residues" evidence="1">
    <location>
        <begin position="44"/>
        <end position="54"/>
    </location>
</feature>
<keyword evidence="3" id="KW-1185">Reference proteome</keyword>
<evidence type="ECO:0000313" key="3">
    <source>
        <dbReference type="Proteomes" id="UP000031364"/>
    </source>
</evidence>
<feature type="compositionally biased region" description="Polar residues" evidence="1">
    <location>
        <begin position="1"/>
        <end position="27"/>
    </location>
</feature>
<dbReference type="EMBL" id="JNFP01000003">
    <property type="protein sequence ID" value="KIA66269.1"/>
    <property type="molecule type" value="Genomic_DNA"/>
</dbReference>
<feature type="region of interest" description="Disordered" evidence="1">
    <location>
        <begin position="1"/>
        <end position="96"/>
    </location>
</feature>
<accession>A0ABR4ZM54</accession>
<proteinExistence type="predicted"/>